<accession>A0A6J4LKL3</accession>
<dbReference type="EMBL" id="CADCTQ010000636">
    <property type="protein sequence ID" value="CAA9334474.1"/>
    <property type="molecule type" value="Genomic_DNA"/>
</dbReference>
<protein>
    <submittedName>
        <fullName evidence="1">Uncharacterized protein</fullName>
    </submittedName>
</protein>
<sequence length="38" mass="4338">MYYKNQITSLPVRFRISLTPASLLRGGKNPLEPIVLNH</sequence>
<reference evidence="1" key="1">
    <citation type="submission" date="2020-02" db="EMBL/GenBank/DDBJ databases">
        <authorList>
            <person name="Meier V. D."/>
        </authorList>
    </citation>
    <scope>NUCLEOTIDE SEQUENCE</scope>
    <source>
        <strain evidence="1">AVDCRST_MAG56</strain>
    </source>
</reference>
<proteinExistence type="predicted"/>
<evidence type="ECO:0000313" key="1">
    <source>
        <dbReference type="EMBL" id="CAA9334474.1"/>
    </source>
</evidence>
<dbReference type="AlphaFoldDB" id="A0A6J4LKL3"/>
<name>A0A6J4LKL3_9SPHI</name>
<gene>
    <name evidence="1" type="ORF">AVDCRST_MAG56-7575</name>
</gene>
<organism evidence="1">
    <name type="scientific">uncultured Cytophagales bacterium</name>
    <dbReference type="NCBI Taxonomy" id="158755"/>
    <lineage>
        <taxon>Bacteria</taxon>
        <taxon>Pseudomonadati</taxon>
        <taxon>Bacteroidota</taxon>
        <taxon>Sphingobacteriia</taxon>
        <taxon>Sphingobacteriales</taxon>
        <taxon>environmental samples</taxon>
    </lineage>
</organism>